<sequence length="74" mass="8159">MIGTVLQFEDMQSLCRPGERPRLATVEQWARRCGIRYHYDGKGGIWTTTDALNAAIGLSPNANNAESYSASDLL</sequence>
<evidence type="ECO:0000313" key="2">
    <source>
        <dbReference type="Proteomes" id="UP000576603"/>
    </source>
</evidence>
<comment type="caution">
    <text evidence="1">The sequence shown here is derived from an EMBL/GenBank/DDBJ whole genome shotgun (WGS) entry which is preliminary data.</text>
</comment>
<dbReference type="EMBL" id="JACHNL010000002">
    <property type="protein sequence ID" value="MBB4722731.1"/>
    <property type="molecule type" value="Genomic_DNA"/>
</dbReference>
<dbReference type="Proteomes" id="UP000576603">
    <property type="component" value="Unassembled WGS sequence"/>
</dbReference>
<organism evidence="1 2">
    <name type="scientific">Xanthomonas euvesicatoria</name>
    <dbReference type="NCBI Taxonomy" id="456327"/>
    <lineage>
        <taxon>Bacteria</taxon>
        <taxon>Pseudomonadati</taxon>
        <taxon>Pseudomonadota</taxon>
        <taxon>Gammaproteobacteria</taxon>
        <taxon>Lysobacterales</taxon>
        <taxon>Lysobacteraceae</taxon>
        <taxon>Xanthomonas</taxon>
    </lineage>
</organism>
<dbReference type="AlphaFoldDB" id="A0AAW3U143"/>
<gene>
    <name evidence="1" type="ORF">FHY32_001049</name>
</gene>
<reference evidence="1 2" key="1">
    <citation type="submission" date="2020-08" db="EMBL/GenBank/DDBJ databases">
        <title>Studying the diversity of plant-associated saprophytic bacteria and their role in host health and plant-pathogen interactions.</title>
        <authorList>
            <person name="Potnis N."/>
        </authorList>
    </citation>
    <scope>NUCLEOTIDE SEQUENCE [LARGE SCALE GENOMIC DNA]</scope>
    <source>
        <strain evidence="1 2">CFBP 7922</strain>
    </source>
</reference>
<evidence type="ECO:0000313" key="1">
    <source>
        <dbReference type="EMBL" id="MBB4722731.1"/>
    </source>
</evidence>
<accession>A0AAW3U143</accession>
<name>A0AAW3U143_XANEU</name>
<protein>
    <submittedName>
        <fullName evidence="1">Uncharacterized protein</fullName>
    </submittedName>
</protein>
<proteinExistence type="predicted"/>